<dbReference type="OrthoDB" id="9783227at2"/>
<feature type="transmembrane region" description="Helical" evidence="1">
    <location>
        <begin position="9"/>
        <end position="28"/>
    </location>
</feature>
<keyword evidence="1" id="KW-1133">Transmembrane helix</keyword>
<protein>
    <submittedName>
        <fullName evidence="2">Alpha-ketoglutarate permease</fullName>
    </submittedName>
</protein>
<keyword evidence="1" id="KW-0812">Transmembrane</keyword>
<proteinExistence type="predicted"/>
<accession>A0A1L3JXC5</accession>
<gene>
    <name evidence="2" type="ORF">DQL93_08985</name>
</gene>
<evidence type="ECO:0000313" key="2">
    <source>
        <dbReference type="EMBL" id="AZA16610.1"/>
    </source>
</evidence>
<sequence length="40" mass="4600">MRSIGHESLFFYYVSFAAFISLLVYVFALKGHRSVLDDEA</sequence>
<name>A0A1L3JXC5_LACDL</name>
<evidence type="ECO:0000256" key="1">
    <source>
        <dbReference type="SAM" id="Phobius"/>
    </source>
</evidence>
<reference evidence="2" key="1">
    <citation type="submission" date="2018-07" db="EMBL/GenBank/DDBJ databases">
        <authorList>
            <person name="Somerville V."/>
        </authorList>
    </citation>
    <scope>NUCLEOTIDE SEQUENCE</scope>
    <source>
        <strain evidence="2">NWC_2_2</strain>
    </source>
</reference>
<organism evidence="2">
    <name type="scientific">Lactobacillus delbrueckii subsp. lactis</name>
    <dbReference type="NCBI Taxonomy" id="29397"/>
    <lineage>
        <taxon>Bacteria</taxon>
        <taxon>Bacillati</taxon>
        <taxon>Bacillota</taxon>
        <taxon>Bacilli</taxon>
        <taxon>Lactobacillales</taxon>
        <taxon>Lactobacillaceae</taxon>
        <taxon>Lactobacillus</taxon>
    </lineage>
</organism>
<dbReference type="EMBL" id="CP031023">
    <property type="protein sequence ID" value="AZA16610.1"/>
    <property type="molecule type" value="Genomic_DNA"/>
</dbReference>
<dbReference type="RefSeq" id="WP_003617107.1">
    <property type="nucleotide sequence ID" value="NZ_BJLO01000044.1"/>
</dbReference>
<dbReference type="AlphaFoldDB" id="A0A1L3JXC5"/>
<keyword evidence="1" id="KW-0472">Membrane</keyword>